<evidence type="ECO:0000313" key="3">
    <source>
        <dbReference type="Proteomes" id="UP000487757"/>
    </source>
</evidence>
<comment type="caution">
    <text evidence="2">The sequence shown here is derived from an EMBL/GenBank/DDBJ whole genome shotgun (WGS) entry which is preliminary data.</text>
</comment>
<organism evidence="2 3">
    <name type="scientific">Pedobacter petrophilus</name>
    <dbReference type="NCBI Taxonomy" id="1908241"/>
    <lineage>
        <taxon>Bacteria</taxon>
        <taxon>Pseudomonadati</taxon>
        <taxon>Bacteroidota</taxon>
        <taxon>Sphingobacteriia</taxon>
        <taxon>Sphingobacteriales</taxon>
        <taxon>Sphingobacteriaceae</taxon>
        <taxon>Pedobacter</taxon>
    </lineage>
</organism>
<dbReference type="EMBL" id="WKKH01000036">
    <property type="protein sequence ID" value="MRX77971.1"/>
    <property type="molecule type" value="Genomic_DNA"/>
</dbReference>
<feature type="transmembrane region" description="Helical" evidence="1">
    <location>
        <begin position="39"/>
        <end position="57"/>
    </location>
</feature>
<keyword evidence="1" id="KW-0812">Transmembrane</keyword>
<evidence type="ECO:0000256" key="1">
    <source>
        <dbReference type="SAM" id="Phobius"/>
    </source>
</evidence>
<accession>A0A7K0G2R3</accession>
<dbReference type="Proteomes" id="UP000487757">
    <property type="component" value="Unassembled WGS sequence"/>
</dbReference>
<evidence type="ECO:0000313" key="2">
    <source>
        <dbReference type="EMBL" id="MRX77971.1"/>
    </source>
</evidence>
<gene>
    <name evidence="2" type="ORF">GJU39_17975</name>
</gene>
<keyword evidence="3" id="KW-1185">Reference proteome</keyword>
<protein>
    <submittedName>
        <fullName evidence="2">Uncharacterized protein</fullName>
    </submittedName>
</protein>
<dbReference type="RefSeq" id="WP_154282383.1">
    <property type="nucleotide sequence ID" value="NZ_JBHUJQ010000001.1"/>
</dbReference>
<sequence length="227" mass="25436">MYKKYQTGKSSLMLSVPVSELVDMKRFEKELISLKKDKGIALSLAVIAGLGVVYAIWHKSRKNSKPQLHPQQIGEEKFDLSNDETTRLSLLFGAGQVMVLANGKRIGKVSRSAVSEQWKSNDQAVLPHLARINDGTTELSSRQNFSLILKGNFSEILATEWKSTETLEVILKPEVDTVAFSKRLKEQVDKLIGFPRLLDLIVKRIDNPYFIIVRLNTKPGLSPIGES</sequence>
<keyword evidence="1" id="KW-0472">Membrane</keyword>
<keyword evidence="1" id="KW-1133">Transmembrane helix</keyword>
<dbReference type="AlphaFoldDB" id="A0A7K0G2R3"/>
<dbReference type="OrthoDB" id="750212at2"/>
<name>A0A7K0G2R3_9SPHI</name>
<proteinExistence type="predicted"/>
<reference evidence="2 3" key="1">
    <citation type="submission" date="2019-11" db="EMBL/GenBank/DDBJ databases">
        <title>Pedobacter petrophilus genome.</title>
        <authorList>
            <person name="Feldbauer M.J."/>
            <person name="Newman J.D."/>
        </authorList>
    </citation>
    <scope>NUCLEOTIDE SEQUENCE [LARGE SCALE GENOMIC DNA]</scope>
    <source>
        <strain evidence="2 3">LMG 29686</strain>
    </source>
</reference>